<sequence length="714" mass="79729">MTAFKFGMPPKKSAPSRKRALVLPIIAPKDDHTTSHPSFDTSMTEQTPLPRPRSRFPPRSRTGCCSFILNLPAGYMKFTDFYVSNWIRAAKCDEGHPQCNQCSRLGHICDYQPRLSFRDDTRRTIERMSDIMIAGNTVWDPNACSQSKNVSSDSPTDDLLPPFPLLATDEERERKAETSRPGTYHVIVIPASFTHLPEYIEDASEEELRDTILSPLCGNTESAQYTNNPELEDSNVVILKQFKDSKRSSSSQYRCASHSPTSDLRESSLSAATIDATSQNAADDDPILDMLEQESLEAILLSHFRDVVWMQLLPAGGIFNFAGGSSLDADVFDREATNFPPLFHAMMAISALNLDRKSGSHSIDGLHYYHQAFLSLQNSVWSDKDLLLDGLFLTHFLLLAYELAVPELDGSSLWSHHISRLLHISALRRSTFGAEPYPQIIWWICSVDLYALLSGAGTGAFVQEALENPALLPGLGAFQQSMHIQSYGSVSLEDGDSLIVLRLYHDTFKLAARLGFLAAKSRRINLPFPCSHQDQRQREVCEWREALWLLWNSPEAQFLARAQESLPLFLQEILWQTSLLYHTSLLFSYTSLWSGQSFGLGAAPQEEIRHHAAAVFSVAESVMAQSKGNDWRSVTFPVFLAGSATPSSDLKVIALDMLSRLEAQEIGRNATSIRYLFQVVYERQTQQSQGVGHPGSADWIEILAEHGLSLVTYG</sequence>
<keyword evidence="5" id="KW-0539">Nucleus</keyword>
<dbReference type="GO" id="GO:0008270">
    <property type="term" value="F:zinc ion binding"/>
    <property type="evidence" value="ECO:0007669"/>
    <property type="project" value="InterPro"/>
</dbReference>
<dbReference type="InterPro" id="IPR021858">
    <property type="entry name" value="Fun_TF"/>
</dbReference>
<dbReference type="SUPFAM" id="SSF57701">
    <property type="entry name" value="Zn2/Cys6 DNA-binding domain"/>
    <property type="match status" value="1"/>
</dbReference>
<reference evidence="7" key="2">
    <citation type="submission" date="2021-01" db="EMBL/GenBank/DDBJ databases">
        <title>Pan-genome distribution and transcriptional activeness of fungal secondary metabolism genes in Aspergillus section Fumigati.</title>
        <authorList>
            <person name="Takahashi H."/>
            <person name="Umemura M."/>
            <person name="Ninomiya A."/>
            <person name="Kusuya Y."/>
            <person name="Urayama S."/>
            <person name="Shimizu M."/>
            <person name="Watanabe A."/>
            <person name="Kamei K."/>
            <person name="Yaguchi T."/>
            <person name="Hagiwara D."/>
        </authorList>
    </citation>
    <scope>NUCLEOTIDE SEQUENCE</scope>
    <source>
        <strain evidence="7">IFM 46973</strain>
    </source>
</reference>
<evidence type="ECO:0000313" key="7">
    <source>
        <dbReference type="EMBL" id="GIC88453.1"/>
    </source>
</evidence>
<evidence type="ECO:0000313" key="8">
    <source>
        <dbReference type="Proteomes" id="UP000036893"/>
    </source>
</evidence>
<dbReference type="EMBL" id="BBXM02000003">
    <property type="protein sequence ID" value="GIC88453.1"/>
    <property type="molecule type" value="Genomic_DNA"/>
</dbReference>
<dbReference type="CDD" id="cd00067">
    <property type="entry name" value="GAL4"/>
    <property type="match status" value="1"/>
</dbReference>
<dbReference type="PANTHER" id="PTHR37534:SF49">
    <property type="entry name" value="LYSINE BIOSYNTHESIS REGULATORY PROTEIN LYS14"/>
    <property type="match status" value="1"/>
</dbReference>
<evidence type="ECO:0000256" key="5">
    <source>
        <dbReference type="ARBA" id="ARBA00023242"/>
    </source>
</evidence>
<dbReference type="GO" id="GO:0005634">
    <property type="term" value="C:nucleus"/>
    <property type="evidence" value="ECO:0007669"/>
    <property type="project" value="UniProtKB-SubCell"/>
</dbReference>
<keyword evidence="4" id="KW-0804">Transcription</keyword>
<dbReference type="GO" id="GO:0000981">
    <property type="term" value="F:DNA-binding transcription factor activity, RNA polymerase II-specific"/>
    <property type="evidence" value="ECO:0007669"/>
    <property type="project" value="InterPro"/>
</dbReference>
<feature type="compositionally biased region" description="Polar residues" evidence="6">
    <location>
        <begin position="35"/>
        <end position="47"/>
    </location>
</feature>
<feature type="compositionally biased region" description="Low complexity" evidence="6">
    <location>
        <begin position="151"/>
        <end position="160"/>
    </location>
</feature>
<keyword evidence="2" id="KW-0805">Transcription regulation</keyword>
<comment type="subcellular location">
    <subcellularLocation>
        <location evidence="1">Nucleus</location>
    </subcellularLocation>
</comment>
<protein>
    <recommendedName>
        <fullName evidence="9">Zn(2)-C6 fungal-type domain-containing protein</fullName>
    </recommendedName>
</protein>
<evidence type="ECO:0000256" key="3">
    <source>
        <dbReference type="ARBA" id="ARBA00023125"/>
    </source>
</evidence>
<feature type="region of interest" description="Disordered" evidence="6">
    <location>
        <begin position="27"/>
        <end position="58"/>
    </location>
</feature>
<dbReference type="InterPro" id="IPR036864">
    <property type="entry name" value="Zn2-C6_fun-type_DNA-bd_sf"/>
</dbReference>
<keyword evidence="3" id="KW-0238">DNA-binding</keyword>
<dbReference type="Proteomes" id="UP000036893">
    <property type="component" value="Unassembled WGS sequence"/>
</dbReference>
<dbReference type="Gene3D" id="4.10.240.10">
    <property type="entry name" value="Zn(2)-C6 fungal-type DNA-binding domain"/>
    <property type="match status" value="1"/>
</dbReference>
<evidence type="ECO:0000256" key="4">
    <source>
        <dbReference type="ARBA" id="ARBA00023163"/>
    </source>
</evidence>
<gene>
    <name evidence="7" type="ORF">Aud_004848</name>
</gene>
<dbReference type="CDD" id="cd12148">
    <property type="entry name" value="fungal_TF_MHR"/>
    <property type="match status" value="1"/>
</dbReference>
<evidence type="ECO:0000256" key="1">
    <source>
        <dbReference type="ARBA" id="ARBA00004123"/>
    </source>
</evidence>
<name>A0A8E0UYE7_9EURO</name>
<evidence type="ECO:0000256" key="2">
    <source>
        <dbReference type="ARBA" id="ARBA00023015"/>
    </source>
</evidence>
<reference evidence="7" key="1">
    <citation type="journal article" date="2015" name="Genome Announc.">
        <title>Draft Genome Sequence of the Pathogenic Filamentous Fungus Aspergillus udagawae Strain IFM 46973T.</title>
        <authorList>
            <person name="Kusuya Y."/>
            <person name="Takahashi-Nakaguchi A."/>
            <person name="Takahashi H."/>
            <person name="Yaguchi T."/>
        </authorList>
    </citation>
    <scope>NUCLEOTIDE SEQUENCE</scope>
    <source>
        <strain evidence="7">IFM 46973</strain>
    </source>
</reference>
<dbReference type="AlphaFoldDB" id="A0A8E0UYE7"/>
<dbReference type="Pfam" id="PF11951">
    <property type="entry name" value="Fungal_trans_2"/>
    <property type="match status" value="2"/>
</dbReference>
<accession>A0A8E0UYE7</accession>
<dbReference type="GeneID" id="66992324"/>
<organism evidence="7 8">
    <name type="scientific">Aspergillus udagawae</name>
    <dbReference type="NCBI Taxonomy" id="91492"/>
    <lineage>
        <taxon>Eukaryota</taxon>
        <taxon>Fungi</taxon>
        <taxon>Dikarya</taxon>
        <taxon>Ascomycota</taxon>
        <taxon>Pezizomycotina</taxon>
        <taxon>Eurotiomycetes</taxon>
        <taxon>Eurotiomycetidae</taxon>
        <taxon>Eurotiales</taxon>
        <taxon>Aspergillaceae</taxon>
        <taxon>Aspergillus</taxon>
        <taxon>Aspergillus subgen. Fumigati</taxon>
    </lineage>
</organism>
<dbReference type="GO" id="GO:0045944">
    <property type="term" value="P:positive regulation of transcription by RNA polymerase II"/>
    <property type="evidence" value="ECO:0007669"/>
    <property type="project" value="TreeGrafter"/>
</dbReference>
<evidence type="ECO:0000256" key="6">
    <source>
        <dbReference type="SAM" id="MobiDB-lite"/>
    </source>
</evidence>
<proteinExistence type="predicted"/>
<comment type="caution">
    <text evidence="7">The sequence shown here is derived from an EMBL/GenBank/DDBJ whole genome shotgun (WGS) entry which is preliminary data.</text>
</comment>
<evidence type="ECO:0008006" key="9">
    <source>
        <dbReference type="Google" id="ProtNLM"/>
    </source>
</evidence>
<dbReference type="PANTHER" id="PTHR37534">
    <property type="entry name" value="TRANSCRIPTIONAL ACTIVATOR PROTEIN UGA3"/>
    <property type="match status" value="1"/>
</dbReference>
<dbReference type="InterPro" id="IPR001138">
    <property type="entry name" value="Zn2Cys6_DnaBD"/>
</dbReference>
<feature type="region of interest" description="Disordered" evidence="6">
    <location>
        <begin position="144"/>
        <end position="163"/>
    </location>
</feature>
<dbReference type="GO" id="GO:0000976">
    <property type="term" value="F:transcription cis-regulatory region binding"/>
    <property type="evidence" value="ECO:0007669"/>
    <property type="project" value="TreeGrafter"/>
</dbReference>
<dbReference type="RefSeq" id="XP_043145719.1">
    <property type="nucleotide sequence ID" value="XM_043289784.1"/>
</dbReference>